<dbReference type="EMBL" id="KB454554">
    <property type="protein sequence ID" value="EME26289.1"/>
    <property type="molecule type" value="Genomic_DNA"/>
</dbReference>
<keyword evidence="7" id="KW-0508">mRNA splicing</keyword>
<keyword evidence="13" id="KW-1185">Reference proteome</keyword>
<dbReference type="GO" id="GO:0000245">
    <property type="term" value="P:spliceosomal complex assembly"/>
    <property type="evidence" value="ECO:0007669"/>
    <property type="project" value="InterPro"/>
</dbReference>
<keyword evidence="8" id="KW-0539">Nucleus</keyword>
<evidence type="ECO:0000256" key="8">
    <source>
        <dbReference type="ARBA" id="ARBA00023242"/>
    </source>
</evidence>
<gene>
    <name evidence="12" type="ORF">Gasu_60650</name>
</gene>
<organism evidence="12 13">
    <name type="scientific">Galdieria sulphuraria</name>
    <name type="common">Red alga</name>
    <dbReference type="NCBI Taxonomy" id="130081"/>
    <lineage>
        <taxon>Eukaryota</taxon>
        <taxon>Rhodophyta</taxon>
        <taxon>Bangiophyceae</taxon>
        <taxon>Galdieriales</taxon>
        <taxon>Galdieriaceae</taxon>
        <taxon>Galdieria</taxon>
    </lineage>
</organism>
<dbReference type="InterPro" id="IPR050185">
    <property type="entry name" value="Ub_carboxyl-term_hydrolase"/>
</dbReference>
<evidence type="ECO:0000256" key="5">
    <source>
        <dbReference type="ARBA" id="ARBA00022771"/>
    </source>
</evidence>
<dbReference type="InterPro" id="IPR028889">
    <property type="entry name" value="USP"/>
</dbReference>
<evidence type="ECO:0000313" key="12">
    <source>
        <dbReference type="EMBL" id="EME26289.1"/>
    </source>
</evidence>
<proteinExistence type="predicted"/>
<protein>
    <submittedName>
        <fullName evidence="12">Ubiquitin thiolesterase/ zinc ion binding protein</fullName>
    </submittedName>
</protein>
<dbReference type="GO" id="GO:0008270">
    <property type="term" value="F:zinc ion binding"/>
    <property type="evidence" value="ECO:0007669"/>
    <property type="project" value="UniProtKB-KW"/>
</dbReference>
<keyword evidence="4" id="KW-0747">Spliceosome</keyword>
<dbReference type="Gramene" id="EME26289">
    <property type="protein sequence ID" value="EME26289"/>
    <property type="gene ID" value="Gasu_60650"/>
</dbReference>
<dbReference type="PANTHER" id="PTHR21646:SF16">
    <property type="entry name" value="U4_U6.U5 TRI-SNRNP-ASSOCIATED PROTEIN 2"/>
    <property type="match status" value="1"/>
</dbReference>
<dbReference type="InterPro" id="IPR038765">
    <property type="entry name" value="Papain-like_cys_pep_sf"/>
</dbReference>
<evidence type="ECO:0000256" key="4">
    <source>
        <dbReference type="ARBA" id="ARBA00022728"/>
    </source>
</evidence>
<dbReference type="GO" id="GO:0016579">
    <property type="term" value="P:protein deubiquitination"/>
    <property type="evidence" value="ECO:0007669"/>
    <property type="project" value="InterPro"/>
</dbReference>
<dbReference type="eggNOG" id="KOG2026">
    <property type="taxonomic scope" value="Eukaryota"/>
</dbReference>
<dbReference type="PROSITE" id="PS50271">
    <property type="entry name" value="ZF_UBP"/>
    <property type="match status" value="1"/>
</dbReference>
<dbReference type="InterPro" id="IPR013083">
    <property type="entry name" value="Znf_RING/FYVE/PHD"/>
</dbReference>
<dbReference type="SUPFAM" id="SSF54001">
    <property type="entry name" value="Cysteine proteinases"/>
    <property type="match status" value="1"/>
</dbReference>
<evidence type="ECO:0000256" key="9">
    <source>
        <dbReference type="PROSITE-ProRule" id="PRU00502"/>
    </source>
</evidence>
<name>M2XS97_GALSU</name>
<dbReference type="AlphaFoldDB" id="M2XS97"/>
<dbReference type="OMA" id="QLRRFKC"/>
<keyword evidence="5 9" id="KW-0863">Zinc-finger</keyword>
<keyword evidence="2" id="KW-0507">mRNA processing</keyword>
<keyword evidence="6" id="KW-0862">Zinc</keyword>
<dbReference type="CDD" id="cd02669">
    <property type="entry name" value="Peptidase_C19M"/>
    <property type="match status" value="1"/>
</dbReference>
<evidence type="ECO:0000256" key="7">
    <source>
        <dbReference type="ARBA" id="ARBA00023187"/>
    </source>
</evidence>
<dbReference type="InterPro" id="IPR001607">
    <property type="entry name" value="Znf_UBP"/>
</dbReference>
<dbReference type="SUPFAM" id="SSF57850">
    <property type="entry name" value="RING/U-box"/>
    <property type="match status" value="1"/>
</dbReference>
<dbReference type="Pfam" id="PF00443">
    <property type="entry name" value="UCH"/>
    <property type="match status" value="1"/>
</dbReference>
<evidence type="ECO:0000256" key="2">
    <source>
        <dbReference type="ARBA" id="ARBA00022664"/>
    </source>
</evidence>
<evidence type="ECO:0000313" key="13">
    <source>
        <dbReference type="Proteomes" id="UP000030680"/>
    </source>
</evidence>
<accession>M2XS97</accession>
<dbReference type="STRING" id="130081.M2XS97"/>
<dbReference type="OrthoDB" id="10263353at2759"/>
<comment type="subcellular location">
    <subcellularLocation>
        <location evidence="1">Nucleus</location>
    </subcellularLocation>
</comment>
<dbReference type="PANTHER" id="PTHR21646">
    <property type="entry name" value="UBIQUITIN CARBOXYL-TERMINAL HYDROLASE"/>
    <property type="match status" value="1"/>
</dbReference>
<evidence type="ECO:0000256" key="1">
    <source>
        <dbReference type="ARBA" id="ARBA00004123"/>
    </source>
</evidence>
<dbReference type="Gene3D" id="3.30.40.10">
    <property type="entry name" value="Zinc/RING finger domain, C3HC4 (zinc finger)"/>
    <property type="match status" value="1"/>
</dbReference>
<evidence type="ECO:0000259" key="10">
    <source>
        <dbReference type="PROSITE" id="PS50235"/>
    </source>
</evidence>
<dbReference type="InterPro" id="IPR001394">
    <property type="entry name" value="Peptidase_C19_UCH"/>
</dbReference>
<dbReference type="GeneID" id="17085273"/>
<dbReference type="GO" id="GO:0005681">
    <property type="term" value="C:spliceosomal complex"/>
    <property type="evidence" value="ECO:0007669"/>
    <property type="project" value="UniProtKB-KW"/>
</dbReference>
<evidence type="ECO:0000256" key="3">
    <source>
        <dbReference type="ARBA" id="ARBA00022723"/>
    </source>
</evidence>
<dbReference type="Proteomes" id="UP000030680">
    <property type="component" value="Unassembled WGS sequence"/>
</dbReference>
<evidence type="ECO:0000259" key="11">
    <source>
        <dbReference type="PROSITE" id="PS50271"/>
    </source>
</evidence>
<keyword evidence="3" id="KW-0479">Metal-binding</keyword>
<dbReference type="GO" id="GO:0004843">
    <property type="term" value="F:cysteine-type deubiquitinase activity"/>
    <property type="evidence" value="ECO:0007669"/>
    <property type="project" value="InterPro"/>
</dbReference>
<reference evidence="13" key="1">
    <citation type="journal article" date="2013" name="Science">
        <title>Gene transfer from bacteria and archaea facilitated evolution of an extremophilic eukaryote.</title>
        <authorList>
            <person name="Schonknecht G."/>
            <person name="Chen W.H."/>
            <person name="Ternes C.M."/>
            <person name="Barbier G.G."/>
            <person name="Shrestha R.P."/>
            <person name="Stanke M."/>
            <person name="Brautigam A."/>
            <person name="Baker B.J."/>
            <person name="Banfield J.F."/>
            <person name="Garavito R.M."/>
            <person name="Carr K."/>
            <person name="Wilkerson C."/>
            <person name="Rensing S.A."/>
            <person name="Gagneul D."/>
            <person name="Dickenson N.E."/>
            <person name="Oesterhelt C."/>
            <person name="Lercher M.J."/>
            <person name="Weber A.P."/>
        </authorList>
    </citation>
    <scope>NUCLEOTIDE SEQUENCE [LARGE SCALE GENOMIC DNA]</scope>
    <source>
        <strain evidence="13">074W</strain>
    </source>
</reference>
<dbReference type="SMART" id="SM00290">
    <property type="entry name" value="ZnF_UBP"/>
    <property type="match status" value="1"/>
</dbReference>
<dbReference type="Pfam" id="PF02148">
    <property type="entry name" value="zf-UBP"/>
    <property type="match status" value="1"/>
</dbReference>
<sequence length="451" mass="52899">MQKEESSTVSKNIRSGRECPYMDTIDRTVLDFDYEKLCCVTLERHNVYACLVCGKYFQGRGPKTPAFAHAIEYDHHLFIHLETEKVYCLPENYQVVDPTLEDIKAVLNPRLDKAQVEELDKRIVKFRTLEGKIRYQGVLGMSNLQATDYINVILQALVRIKPLRDFFLLYQMDKQDTIEHPLIASFGEFMRKFWNPRPFRSQISPHELVQEIVKRSKKRFPILQQGNPVEFLAWFLHSLQDDLMRAGQKPLMKNTFEGQMEIETFQANEKSSQQLIKKDHKLSQFLFLSLELPPMPLFKDSLERNMIPQVSLASLLSRFVQQELHHDVQTGHSYRYRLRRLPYCLILVMKRFVKSNFVWEKNISIVHFPIRDLDMTEYLSMSCPGIESNGVVYDLTAVVIHDGKPKGGTYRCYIRHKASDSWFEIQDLQVKEAIPQLVSLSEAYILFYEKK</sequence>
<dbReference type="InterPro" id="IPR033809">
    <property type="entry name" value="USP39"/>
</dbReference>
<evidence type="ECO:0000256" key="6">
    <source>
        <dbReference type="ARBA" id="ARBA00022833"/>
    </source>
</evidence>
<dbReference type="RefSeq" id="XP_005702809.1">
    <property type="nucleotide sequence ID" value="XM_005702752.1"/>
</dbReference>
<feature type="domain" description="UBP-type" evidence="11">
    <location>
        <begin position="17"/>
        <end position="114"/>
    </location>
</feature>
<dbReference type="PROSITE" id="PS50235">
    <property type="entry name" value="USP_3"/>
    <property type="match status" value="1"/>
</dbReference>
<dbReference type="KEGG" id="gsl:Gasu_60650"/>
<feature type="domain" description="USP" evidence="10">
    <location>
        <begin position="139"/>
        <end position="451"/>
    </location>
</feature>
<dbReference type="Gene3D" id="3.90.70.10">
    <property type="entry name" value="Cysteine proteinases"/>
    <property type="match status" value="1"/>
</dbReference>